<dbReference type="EMBL" id="BGZK01000556">
    <property type="protein sequence ID" value="GBP50002.1"/>
    <property type="molecule type" value="Genomic_DNA"/>
</dbReference>
<reference evidence="1 2" key="1">
    <citation type="journal article" date="2019" name="Commun. Biol.">
        <title>The bagworm genome reveals a unique fibroin gene that provides high tensile strength.</title>
        <authorList>
            <person name="Kono N."/>
            <person name="Nakamura H."/>
            <person name="Ohtoshi R."/>
            <person name="Tomita M."/>
            <person name="Numata K."/>
            <person name="Arakawa K."/>
        </authorList>
    </citation>
    <scope>NUCLEOTIDE SEQUENCE [LARGE SCALE GENOMIC DNA]</scope>
</reference>
<proteinExistence type="predicted"/>
<evidence type="ECO:0000313" key="1">
    <source>
        <dbReference type="EMBL" id="GBP50002.1"/>
    </source>
</evidence>
<dbReference type="AlphaFoldDB" id="A0A4C1WHK3"/>
<name>A0A4C1WHK3_EUMVA</name>
<gene>
    <name evidence="1" type="ORF">EVAR_46624_1</name>
</gene>
<evidence type="ECO:0000313" key="2">
    <source>
        <dbReference type="Proteomes" id="UP000299102"/>
    </source>
</evidence>
<keyword evidence="2" id="KW-1185">Reference proteome</keyword>
<organism evidence="1 2">
    <name type="scientific">Eumeta variegata</name>
    <name type="common">Bagworm moth</name>
    <name type="synonym">Eumeta japonica</name>
    <dbReference type="NCBI Taxonomy" id="151549"/>
    <lineage>
        <taxon>Eukaryota</taxon>
        <taxon>Metazoa</taxon>
        <taxon>Ecdysozoa</taxon>
        <taxon>Arthropoda</taxon>
        <taxon>Hexapoda</taxon>
        <taxon>Insecta</taxon>
        <taxon>Pterygota</taxon>
        <taxon>Neoptera</taxon>
        <taxon>Endopterygota</taxon>
        <taxon>Lepidoptera</taxon>
        <taxon>Glossata</taxon>
        <taxon>Ditrysia</taxon>
        <taxon>Tineoidea</taxon>
        <taxon>Psychidae</taxon>
        <taxon>Oiketicinae</taxon>
        <taxon>Eumeta</taxon>
    </lineage>
</organism>
<sequence>MKKKGKPTPKGIATVTLLLPFLFTFTSFLPKQAVHVGLGKWLMDDEKAAAAYEAFKADPKCEWAVFQWFHRIQRCIDLNSDVKVAEGIIALVSDLPHVFHSFLNKKGKLRQVIA</sequence>
<protein>
    <submittedName>
        <fullName evidence="1">Uncharacterized protein</fullName>
    </submittedName>
</protein>
<accession>A0A4C1WHK3</accession>
<dbReference type="Proteomes" id="UP000299102">
    <property type="component" value="Unassembled WGS sequence"/>
</dbReference>
<comment type="caution">
    <text evidence="1">The sequence shown here is derived from an EMBL/GenBank/DDBJ whole genome shotgun (WGS) entry which is preliminary data.</text>
</comment>